<sequence length="36" mass="3925">MQTFCFPHLIAGLARSLSRSAPAPLLWLCDSAHSLL</sequence>
<evidence type="ECO:0000313" key="2">
    <source>
        <dbReference type="Proteomes" id="UP000003639"/>
    </source>
</evidence>
<keyword evidence="2" id="KW-1185">Reference proteome</keyword>
<reference evidence="1 2" key="1">
    <citation type="submission" date="2007-04" db="EMBL/GenBank/DDBJ databases">
        <authorList>
            <person name="Fulton L."/>
            <person name="Clifton S."/>
            <person name="Fulton B."/>
            <person name="Xu J."/>
            <person name="Minx P."/>
            <person name="Pepin K.H."/>
            <person name="Johnson M."/>
            <person name="Thiruvilangam P."/>
            <person name="Bhonagiri V."/>
            <person name="Nash W.E."/>
            <person name="Mardis E.R."/>
            <person name="Wilson R.K."/>
        </authorList>
    </citation>
    <scope>NUCLEOTIDE SEQUENCE [LARGE SCALE GENOMIC DNA]</scope>
    <source>
        <strain evidence="1 2">ATCC 29799</strain>
    </source>
</reference>
<evidence type="ECO:0000313" key="1">
    <source>
        <dbReference type="EMBL" id="EDM98479.1"/>
    </source>
</evidence>
<dbReference type="AlphaFoldDB" id="A6NZX5"/>
<gene>
    <name evidence="1" type="ORF">BACCAP_03780</name>
</gene>
<protein>
    <submittedName>
        <fullName evidence="1">Uncharacterized protein</fullName>
    </submittedName>
</protein>
<proteinExistence type="predicted"/>
<dbReference type="EMBL" id="AAXG02000034">
    <property type="protein sequence ID" value="EDM98479.1"/>
    <property type="molecule type" value="Genomic_DNA"/>
</dbReference>
<organism evidence="1 2">
    <name type="scientific">Pseudoflavonifractor capillosus ATCC 29799</name>
    <dbReference type="NCBI Taxonomy" id="411467"/>
    <lineage>
        <taxon>Bacteria</taxon>
        <taxon>Bacillati</taxon>
        <taxon>Bacillota</taxon>
        <taxon>Clostridia</taxon>
        <taxon>Eubacteriales</taxon>
        <taxon>Oscillospiraceae</taxon>
        <taxon>Pseudoflavonifractor</taxon>
    </lineage>
</organism>
<dbReference type="Proteomes" id="UP000003639">
    <property type="component" value="Unassembled WGS sequence"/>
</dbReference>
<comment type="caution">
    <text evidence="1">The sequence shown here is derived from an EMBL/GenBank/DDBJ whole genome shotgun (WGS) entry which is preliminary data.</text>
</comment>
<name>A6NZX5_9FIRM</name>
<reference evidence="1 2" key="2">
    <citation type="submission" date="2007-06" db="EMBL/GenBank/DDBJ databases">
        <title>Draft genome sequence of Pseudoflavonifractor capillosus ATCC 29799.</title>
        <authorList>
            <person name="Sudarsanam P."/>
            <person name="Ley R."/>
            <person name="Guruge J."/>
            <person name="Turnbaugh P.J."/>
            <person name="Mahowald M."/>
            <person name="Liep D."/>
            <person name="Gordon J."/>
        </authorList>
    </citation>
    <scope>NUCLEOTIDE SEQUENCE [LARGE SCALE GENOMIC DNA]</scope>
    <source>
        <strain evidence="1 2">ATCC 29799</strain>
    </source>
</reference>
<accession>A6NZX5</accession>